<dbReference type="STRING" id="764103.G7DT86"/>
<dbReference type="OrthoDB" id="17102at2759"/>
<reference evidence="4 5" key="2">
    <citation type="journal article" date="2012" name="Open Biol.">
        <title>Characteristics of nucleosomes and linker DNA regions on the genome of the basidiomycete Mixia osmundae revealed by mono- and dinucleosome mapping.</title>
        <authorList>
            <person name="Nishida H."/>
            <person name="Kondo S."/>
            <person name="Matsumoto T."/>
            <person name="Suzuki Y."/>
            <person name="Yoshikawa H."/>
            <person name="Taylor T.D."/>
            <person name="Sugiyama J."/>
        </authorList>
    </citation>
    <scope>NUCLEOTIDE SEQUENCE [LARGE SCALE GENOMIC DNA]</scope>
    <source>
        <strain evidence="5">CBS 9802 / IAM 14324 / JCM 22182 / KY 12970</strain>
    </source>
</reference>
<dbReference type="InterPro" id="IPR045049">
    <property type="entry name" value="Pcy1-like"/>
</dbReference>
<dbReference type="EC" id="2.7.7.15" evidence="1"/>
<sequence length="542" mass="57419">MTAASAPSAAIIASQVKRRRKNPLGKGESSREASEESNGEEDSRAGSKAHGGSNEDDETDDVQSIIAAPGIIGQGQGGSLAHPQTERLAESASMEVQSSSSSIGIAPATSAVPPPATESTHFAGHVPQHTEMQADSAELTGRTTTMSKAALGRARGTQVGGAKPDASHVITDDDSSASTYDGDISSTTASTSRVSRTHGTHHGHVHGQISRNAGVYGHAHNNSSLSDIGGPSARMALAASATPPAQLSNLPTRSAIASPGSNKKQAAPSLPYAPDHALLQQHRETSDVIPTDPSSSSGSANLDDGQEDSLQRLAQQNVARYEAAQASAHPPAPHGFLGRITAEDMQKHMADAISGLSSSSVHRTYKINLPPQDRKAIFPQVHLLVGVCADELVLKHKAQPVLTSAERYESVRNCKWVDEVIEDAPWVIDQAFLDHHGIDYVAHDEEPYASSDSATKDIYSFVKDQGKFLPTRRTQGVSTSELLQRIVEGYREGAYDGKLIKIGHPELSSRAVSETGSRRSRDQAETHHSGERLQVNDIVMAD</sequence>
<dbReference type="SUPFAM" id="SSF52374">
    <property type="entry name" value="Nucleotidylyl transferase"/>
    <property type="match status" value="1"/>
</dbReference>
<feature type="compositionally biased region" description="Low complexity" evidence="2">
    <location>
        <begin position="185"/>
        <end position="194"/>
    </location>
</feature>
<protein>
    <recommendedName>
        <fullName evidence="1">choline-phosphate cytidylyltransferase</fullName>
        <ecNumber evidence="1">2.7.7.15</ecNumber>
    </recommendedName>
</protein>
<feature type="region of interest" description="Disordered" evidence="2">
    <location>
        <begin position="152"/>
        <end position="207"/>
    </location>
</feature>
<dbReference type="PANTHER" id="PTHR10739">
    <property type="entry name" value="CYTIDYLYLTRANSFERASE"/>
    <property type="match status" value="1"/>
</dbReference>
<proteinExistence type="predicted"/>
<dbReference type="InterPro" id="IPR014729">
    <property type="entry name" value="Rossmann-like_a/b/a_fold"/>
</dbReference>
<dbReference type="InterPro" id="IPR004821">
    <property type="entry name" value="Cyt_trans-like"/>
</dbReference>
<evidence type="ECO:0000256" key="2">
    <source>
        <dbReference type="SAM" id="MobiDB-lite"/>
    </source>
</evidence>
<comment type="caution">
    <text evidence="4">The sequence shown here is derived from an EMBL/GenBank/DDBJ whole genome shotgun (WGS) entry which is preliminary data.</text>
</comment>
<dbReference type="Proteomes" id="UP000009131">
    <property type="component" value="Unassembled WGS sequence"/>
</dbReference>
<dbReference type="GO" id="GO:0004105">
    <property type="term" value="F:choline-phosphate cytidylyltransferase activity"/>
    <property type="evidence" value="ECO:0007669"/>
    <property type="project" value="UniProtKB-EC"/>
</dbReference>
<dbReference type="InParanoid" id="G7DT86"/>
<dbReference type="GO" id="GO:0005635">
    <property type="term" value="C:nuclear envelope"/>
    <property type="evidence" value="ECO:0007669"/>
    <property type="project" value="TreeGrafter"/>
</dbReference>
<organism evidence="4 5">
    <name type="scientific">Mixia osmundae (strain CBS 9802 / IAM 14324 / JCM 22182 / KY 12970)</name>
    <dbReference type="NCBI Taxonomy" id="764103"/>
    <lineage>
        <taxon>Eukaryota</taxon>
        <taxon>Fungi</taxon>
        <taxon>Dikarya</taxon>
        <taxon>Basidiomycota</taxon>
        <taxon>Pucciniomycotina</taxon>
        <taxon>Mixiomycetes</taxon>
        <taxon>Mixiales</taxon>
        <taxon>Mixiaceae</taxon>
        <taxon>Mixia</taxon>
    </lineage>
</organism>
<dbReference type="Pfam" id="PF01467">
    <property type="entry name" value="CTP_transf_like"/>
    <property type="match status" value="1"/>
</dbReference>
<feature type="compositionally biased region" description="Low complexity" evidence="2">
    <location>
        <begin position="90"/>
        <end position="111"/>
    </location>
</feature>
<evidence type="ECO:0000259" key="3">
    <source>
        <dbReference type="Pfam" id="PF01467"/>
    </source>
</evidence>
<accession>G7DT86</accession>
<evidence type="ECO:0000313" key="5">
    <source>
        <dbReference type="Proteomes" id="UP000009131"/>
    </source>
</evidence>
<feature type="compositionally biased region" description="Low complexity" evidence="2">
    <location>
        <begin position="1"/>
        <end position="14"/>
    </location>
</feature>
<dbReference type="GO" id="GO:0031210">
    <property type="term" value="F:phosphatidylcholine binding"/>
    <property type="evidence" value="ECO:0007669"/>
    <property type="project" value="TreeGrafter"/>
</dbReference>
<evidence type="ECO:0000313" key="4">
    <source>
        <dbReference type="EMBL" id="GAA93733.1"/>
    </source>
</evidence>
<feature type="domain" description="Cytidyltransferase-like" evidence="3">
    <location>
        <begin position="376"/>
        <end position="484"/>
    </location>
</feature>
<keyword evidence="5" id="KW-1185">Reference proteome</keyword>
<feature type="region of interest" description="Disordered" evidence="2">
    <location>
        <begin position="1"/>
        <end position="117"/>
    </location>
</feature>
<dbReference type="PANTHER" id="PTHR10739:SF13">
    <property type="entry name" value="CHOLINE-PHOSPHATE CYTIDYLYLTRANSFERASE"/>
    <property type="match status" value="1"/>
</dbReference>
<name>G7DT86_MIXOS</name>
<feature type="compositionally biased region" description="Basic residues" evidence="2">
    <location>
        <begin position="195"/>
        <end position="205"/>
    </location>
</feature>
<feature type="compositionally biased region" description="Basic and acidic residues" evidence="2">
    <location>
        <begin position="516"/>
        <end position="531"/>
    </location>
</feature>
<evidence type="ECO:0000256" key="1">
    <source>
        <dbReference type="ARBA" id="ARBA00026101"/>
    </source>
</evidence>
<feature type="region of interest" description="Disordered" evidence="2">
    <location>
        <begin position="236"/>
        <end position="270"/>
    </location>
</feature>
<dbReference type="EMBL" id="BABT02000025">
    <property type="protein sequence ID" value="GAA93733.1"/>
    <property type="molecule type" value="Genomic_DNA"/>
</dbReference>
<feature type="region of interest" description="Disordered" evidence="2">
    <location>
        <begin position="283"/>
        <end position="305"/>
    </location>
</feature>
<dbReference type="eggNOG" id="KOG2804">
    <property type="taxonomic scope" value="Eukaryota"/>
</dbReference>
<dbReference type="Gene3D" id="3.40.50.620">
    <property type="entry name" value="HUPs"/>
    <property type="match status" value="1"/>
</dbReference>
<gene>
    <name evidence="4" type="primary">Mo00379</name>
    <name evidence="4" type="ORF">E5Q_00379</name>
</gene>
<feature type="compositionally biased region" description="Polar residues" evidence="2">
    <location>
        <begin position="243"/>
        <end position="252"/>
    </location>
</feature>
<dbReference type="HOGENOM" id="CLU_037448_0_0_1"/>
<reference evidence="4 5" key="1">
    <citation type="journal article" date="2011" name="J. Gen. Appl. Microbiol.">
        <title>Draft genome sequencing of the enigmatic basidiomycete Mixia osmundae.</title>
        <authorList>
            <person name="Nishida H."/>
            <person name="Nagatsuka Y."/>
            <person name="Sugiyama J."/>
        </authorList>
    </citation>
    <scope>NUCLEOTIDE SEQUENCE [LARGE SCALE GENOMIC DNA]</scope>
    <source>
        <strain evidence="5">CBS 9802 / IAM 14324 / JCM 22182 / KY 12970</strain>
    </source>
</reference>
<feature type="region of interest" description="Disordered" evidence="2">
    <location>
        <begin position="510"/>
        <end position="542"/>
    </location>
</feature>
<dbReference type="AlphaFoldDB" id="G7DT86"/>